<protein>
    <submittedName>
        <fullName evidence="2">DUF1287 domain-containing protein</fullName>
    </submittedName>
</protein>
<gene>
    <name evidence="2" type="ORF">D9T18_07500</name>
</gene>
<dbReference type="PIRSF" id="PIRSF011444">
    <property type="entry name" value="DUF1287"/>
    <property type="match status" value="1"/>
</dbReference>
<accession>A0AAD0XBN4</accession>
<dbReference type="InterPro" id="IPR009706">
    <property type="entry name" value="DUF1287"/>
</dbReference>
<sequence>MANVWLYFSVLAPFSALANSFEEDITAALIQRTTHQVTYDGSYRSISYPGGDVPSNIGVCTDVIIRAYRQLGIDLQQLVHEDMRDNFTLYPSKRIWGLTKPDKNIDHRRVPNLQTYFKRQGRALVLSDSPEEYKTGDIVTWMLPGNLPHIGMVVNERSVQTGNPLIVHNIGRGAEKTDMLFDYKITGHYRFEPQHLNKTQ</sequence>
<proteinExistence type="predicted"/>
<evidence type="ECO:0000313" key="3">
    <source>
        <dbReference type="Proteomes" id="UP000279995"/>
    </source>
</evidence>
<dbReference type="Pfam" id="PF06940">
    <property type="entry name" value="DUF1287"/>
    <property type="match status" value="1"/>
</dbReference>
<keyword evidence="1" id="KW-0732">Signal</keyword>
<name>A0AAD0XBN4_9GAMM</name>
<organism evidence="2 3">
    <name type="scientific">Pseudoalteromonas agarivorans</name>
    <dbReference type="NCBI Taxonomy" id="176102"/>
    <lineage>
        <taxon>Bacteria</taxon>
        <taxon>Pseudomonadati</taxon>
        <taxon>Pseudomonadota</taxon>
        <taxon>Gammaproteobacteria</taxon>
        <taxon>Alteromonadales</taxon>
        <taxon>Pseudoalteromonadaceae</taxon>
        <taxon>Pseudoalteromonas</taxon>
    </lineage>
</organism>
<evidence type="ECO:0000256" key="1">
    <source>
        <dbReference type="SAM" id="SignalP"/>
    </source>
</evidence>
<feature type="signal peptide" evidence="1">
    <location>
        <begin position="1"/>
        <end position="18"/>
    </location>
</feature>
<reference evidence="2 3" key="1">
    <citation type="submission" date="2018-10" db="EMBL/GenBank/DDBJ databases">
        <title>Complete Genome Sequence and Transcriptomic Profiles of a Marine Bacterium, Pseudoalteromonas agarivorans Hao 2018.</title>
        <authorList>
            <person name="Hao L."/>
        </authorList>
    </citation>
    <scope>NUCLEOTIDE SEQUENCE [LARGE SCALE GENOMIC DNA]</scope>
    <source>
        <strain evidence="2 3">Hao 2018</strain>
    </source>
</reference>
<dbReference type="EMBL" id="CP033065">
    <property type="protein sequence ID" value="AYM86561.1"/>
    <property type="molecule type" value="Genomic_DNA"/>
</dbReference>
<dbReference type="AlphaFoldDB" id="A0AAD0XBN4"/>
<dbReference type="RefSeq" id="WP_004587861.1">
    <property type="nucleotide sequence ID" value="NZ_CP033065.1"/>
</dbReference>
<dbReference type="Proteomes" id="UP000279995">
    <property type="component" value="Chromosome I"/>
</dbReference>
<evidence type="ECO:0000313" key="2">
    <source>
        <dbReference type="EMBL" id="AYM86561.1"/>
    </source>
</evidence>
<feature type="chain" id="PRO_5041912808" evidence="1">
    <location>
        <begin position="19"/>
        <end position="200"/>
    </location>
</feature>